<dbReference type="InterPro" id="IPR050077">
    <property type="entry name" value="LexA_repressor"/>
</dbReference>
<dbReference type="Pfam" id="PF01726">
    <property type="entry name" value="LexA_DNA_bind"/>
    <property type="match status" value="1"/>
</dbReference>
<feature type="active site" description="For autocatalytic cleavage activity" evidence="12">
    <location>
        <position position="210"/>
    </location>
</feature>
<evidence type="ECO:0000259" key="15">
    <source>
        <dbReference type="Pfam" id="PF00717"/>
    </source>
</evidence>
<dbReference type="PANTHER" id="PTHR33516">
    <property type="entry name" value="LEXA REPRESSOR"/>
    <property type="match status" value="1"/>
</dbReference>
<comment type="catalytic activity">
    <reaction evidence="12">
        <text>Hydrolysis of Ala-|-Gly bond in repressor LexA.</text>
        <dbReference type="EC" id="3.4.21.88"/>
    </reaction>
</comment>
<dbReference type="GO" id="GO:0045892">
    <property type="term" value="P:negative regulation of DNA-templated transcription"/>
    <property type="evidence" value="ECO:0007669"/>
    <property type="project" value="UniProtKB-UniRule"/>
</dbReference>
<dbReference type="EMBL" id="WIVE01000025">
    <property type="protein sequence ID" value="MQX36724.1"/>
    <property type="molecule type" value="Genomic_DNA"/>
</dbReference>
<dbReference type="Proteomes" id="UP000434582">
    <property type="component" value="Unassembled WGS sequence"/>
</dbReference>
<evidence type="ECO:0000256" key="8">
    <source>
        <dbReference type="ARBA" id="ARBA00023125"/>
    </source>
</evidence>
<keyword evidence="8 12" id="KW-0238">DNA-binding</keyword>
<proteinExistence type="inferred from homology"/>
<dbReference type="FunFam" id="2.10.109.10:FF:000001">
    <property type="entry name" value="LexA repressor"/>
    <property type="match status" value="1"/>
</dbReference>
<dbReference type="Gene3D" id="2.10.109.10">
    <property type="entry name" value="Umud Fragment, subunit A"/>
    <property type="match status" value="1"/>
</dbReference>
<dbReference type="OrthoDB" id="9802364at2"/>
<evidence type="ECO:0000256" key="6">
    <source>
        <dbReference type="ARBA" id="ARBA00022813"/>
    </source>
</evidence>
<evidence type="ECO:0000256" key="3">
    <source>
        <dbReference type="ARBA" id="ARBA00022705"/>
    </source>
</evidence>
<evidence type="ECO:0000256" key="11">
    <source>
        <dbReference type="ARBA" id="ARBA00023236"/>
    </source>
</evidence>
<feature type="domain" description="LexA repressor DNA-binding" evidence="16">
    <location>
        <begin position="2"/>
        <end position="63"/>
    </location>
</feature>
<dbReference type="InterPro" id="IPR006197">
    <property type="entry name" value="Peptidase_S24_LexA"/>
</dbReference>
<comment type="similarity">
    <text evidence="1 12 13">Belongs to the peptidase S24 family.</text>
</comment>
<dbReference type="SUPFAM" id="SSF51306">
    <property type="entry name" value="LexA/Signal peptidase"/>
    <property type="match status" value="1"/>
</dbReference>
<dbReference type="HAMAP" id="MF_00015">
    <property type="entry name" value="LexA"/>
    <property type="match status" value="1"/>
</dbReference>
<evidence type="ECO:0000256" key="4">
    <source>
        <dbReference type="ARBA" id="ARBA00022763"/>
    </source>
</evidence>
<keyword evidence="4 12" id="KW-0227">DNA damage</keyword>
<dbReference type="InterPro" id="IPR006200">
    <property type="entry name" value="LexA"/>
</dbReference>
<dbReference type="InterPro" id="IPR015927">
    <property type="entry name" value="Peptidase_S24_S26A/B/C"/>
</dbReference>
<dbReference type="GO" id="GO:0004252">
    <property type="term" value="F:serine-type endopeptidase activity"/>
    <property type="evidence" value="ECO:0007669"/>
    <property type="project" value="UniProtKB-UniRule"/>
</dbReference>
<dbReference type="PRINTS" id="PR00726">
    <property type="entry name" value="LEXASERPTASE"/>
</dbReference>
<feature type="compositionally biased region" description="Low complexity" evidence="14">
    <location>
        <begin position="72"/>
        <end position="83"/>
    </location>
</feature>
<reference evidence="17 18" key="1">
    <citation type="submission" date="2019-10" db="EMBL/GenBank/DDBJ databases">
        <title>Draft whole-genome sequence of the purple nonsulfur photosynthetic bacterium Roseospira navarrensis DSM 15114.</title>
        <authorList>
            <person name="Kyndt J.A."/>
            <person name="Meyer T.E."/>
        </authorList>
    </citation>
    <scope>NUCLEOTIDE SEQUENCE [LARGE SCALE GENOMIC DNA]</scope>
    <source>
        <strain evidence="17 18">DSM 15114</strain>
    </source>
</reference>
<protein>
    <recommendedName>
        <fullName evidence="12">LexA repressor</fullName>
        <ecNumber evidence="12">3.4.21.88</ecNumber>
    </recommendedName>
</protein>
<evidence type="ECO:0000256" key="1">
    <source>
        <dbReference type="ARBA" id="ARBA00007484"/>
    </source>
</evidence>
<accession>A0A7X1ZEV0</accession>
<feature type="region of interest" description="Disordered" evidence="14">
    <location>
        <begin position="68"/>
        <end position="101"/>
    </location>
</feature>
<dbReference type="InterPro" id="IPR036390">
    <property type="entry name" value="WH_DNA-bd_sf"/>
</dbReference>
<name>A0A7X1ZEV0_9PROT</name>
<evidence type="ECO:0000256" key="12">
    <source>
        <dbReference type="HAMAP-Rule" id="MF_00015"/>
    </source>
</evidence>
<dbReference type="Gene3D" id="1.10.10.10">
    <property type="entry name" value="Winged helix-like DNA-binding domain superfamily/Winged helix DNA-binding domain"/>
    <property type="match status" value="1"/>
</dbReference>
<dbReference type="GO" id="GO:0006508">
    <property type="term" value="P:proteolysis"/>
    <property type="evidence" value="ECO:0007669"/>
    <property type="project" value="InterPro"/>
</dbReference>
<dbReference type="RefSeq" id="WP_153343483.1">
    <property type="nucleotide sequence ID" value="NZ_WIVE01000025.1"/>
</dbReference>
<keyword evidence="11 12" id="KW-0742">SOS response</keyword>
<sequence>MLTRKQHELLVFLDERLSATGVAPSFEEMKEALGLKSKSGIHRLISALEERGFIRRLPHRARALEILRRPGEGAAATPDPAGADRNGRPEPGADGGAGGSFTPRVIQGDFSAGHLHGASVSETVEAVQVPLLGKIAAGTPIAALSDATTRVEVPAGLLGTGDHYALTIEGDSMIEAGILDGDTVLIRSCDSADSGTIVVALVDNEEATLKRLRRKGQSIALEPANARYRTQVLPADRVRVQGRLVGLLRQY</sequence>
<dbReference type="InterPro" id="IPR039418">
    <property type="entry name" value="LexA-like"/>
</dbReference>
<comment type="subunit">
    <text evidence="12">Homodimer.</text>
</comment>
<keyword evidence="10 12" id="KW-0234">DNA repair</keyword>
<evidence type="ECO:0000313" key="17">
    <source>
        <dbReference type="EMBL" id="MQX36724.1"/>
    </source>
</evidence>
<evidence type="ECO:0000256" key="13">
    <source>
        <dbReference type="RuleBase" id="RU003991"/>
    </source>
</evidence>
<evidence type="ECO:0000256" key="5">
    <source>
        <dbReference type="ARBA" id="ARBA00022801"/>
    </source>
</evidence>
<feature type="DNA-binding region" description="H-T-H motif" evidence="12">
    <location>
        <begin position="26"/>
        <end position="46"/>
    </location>
</feature>
<keyword evidence="7 12" id="KW-0805">Transcription regulation</keyword>
<dbReference type="GO" id="GO:0003677">
    <property type="term" value="F:DNA binding"/>
    <property type="evidence" value="ECO:0007669"/>
    <property type="project" value="UniProtKB-UniRule"/>
</dbReference>
<dbReference type="PANTHER" id="PTHR33516:SF2">
    <property type="entry name" value="LEXA REPRESSOR-RELATED"/>
    <property type="match status" value="1"/>
</dbReference>
<keyword evidence="3 12" id="KW-0235">DNA replication</keyword>
<dbReference type="GO" id="GO:0009432">
    <property type="term" value="P:SOS response"/>
    <property type="evidence" value="ECO:0007669"/>
    <property type="project" value="UniProtKB-UniRule"/>
</dbReference>
<dbReference type="EC" id="3.4.21.88" evidence="12"/>
<evidence type="ECO:0000256" key="14">
    <source>
        <dbReference type="SAM" id="MobiDB-lite"/>
    </source>
</evidence>
<keyword evidence="9 12" id="KW-0804">Transcription</keyword>
<gene>
    <name evidence="12 17" type="primary">lexA</name>
    <name evidence="17" type="ORF">GHC57_09370</name>
</gene>
<keyword evidence="5 12" id="KW-0378">Hydrolase</keyword>
<dbReference type="CDD" id="cd06529">
    <property type="entry name" value="S24_LexA-like"/>
    <property type="match status" value="1"/>
</dbReference>
<organism evidence="17 18">
    <name type="scientific">Roseospira navarrensis</name>
    <dbReference type="NCBI Taxonomy" id="140058"/>
    <lineage>
        <taxon>Bacteria</taxon>
        <taxon>Pseudomonadati</taxon>
        <taxon>Pseudomonadota</taxon>
        <taxon>Alphaproteobacteria</taxon>
        <taxon>Rhodospirillales</taxon>
        <taxon>Rhodospirillaceae</taxon>
        <taxon>Roseospira</taxon>
    </lineage>
</organism>
<keyword evidence="18" id="KW-1185">Reference proteome</keyword>
<comment type="caution">
    <text evidence="17">The sequence shown here is derived from an EMBL/GenBank/DDBJ whole genome shotgun (WGS) entry which is preliminary data.</text>
</comment>
<dbReference type="Pfam" id="PF00717">
    <property type="entry name" value="Peptidase_S24"/>
    <property type="match status" value="1"/>
</dbReference>
<keyword evidence="6 12" id="KW-0068">Autocatalytic cleavage</keyword>
<feature type="domain" description="Peptidase S24/S26A/S26B/S26C" evidence="15">
    <location>
        <begin position="130"/>
        <end position="245"/>
    </location>
</feature>
<dbReference type="InterPro" id="IPR036388">
    <property type="entry name" value="WH-like_DNA-bd_sf"/>
</dbReference>
<evidence type="ECO:0000256" key="7">
    <source>
        <dbReference type="ARBA" id="ARBA00023015"/>
    </source>
</evidence>
<evidence type="ECO:0000313" key="18">
    <source>
        <dbReference type="Proteomes" id="UP000434582"/>
    </source>
</evidence>
<keyword evidence="2 12" id="KW-0678">Repressor</keyword>
<dbReference type="AlphaFoldDB" id="A0A7X1ZEV0"/>
<evidence type="ECO:0000256" key="10">
    <source>
        <dbReference type="ARBA" id="ARBA00023204"/>
    </source>
</evidence>
<dbReference type="GO" id="GO:0006281">
    <property type="term" value="P:DNA repair"/>
    <property type="evidence" value="ECO:0007669"/>
    <property type="project" value="UniProtKB-UniRule"/>
</dbReference>
<feature type="site" description="Cleavage; by autolysis" evidence="12">
    <location>
        <begin position="137"/>
        <end position="138"/>
    </location>
</feature>
<dbReference type="GO" id="GO:0006260">
    <property type="term" value="P:DNA replication"/>
    <property type="evidence" value="ECO:0007669"/>
    <property type="project" value="UniProtKB-UniRule"/>
</dbReference>
<dbReference type="NCBIfam" id="TIGR00498">
    <property type="entry name" value="lexA"/>
    <property type="match status" value="1"/>
</dbReference>
<dbReference type="SUPFAM" id="SSF46785">
    <property type="entry name" value="Winged helix' DNA-binding domain"/>
    <property type="match status" value="1"/>
</dbReference>
<dbReference type="InterPro" id="IPR006199">
    <property type="entry name" value="LexA_DNA-bd_dom"/>
</dbReference>
<feature type="active site" description="For autocatalytic cleavage activity" evidence="12">
    <location>
        <position position="172"/>
    </location>
</feature>
<evidence type="ECO:0000256" key="9">
    <source>
        <dbReference type="ARBA" id="ARBA00023163"/>
    </source>
</evidence>
<evidence type="ECO:0000259" key="16">
    <source>
        <dbReference type="Pfam" id="PF01726"/>
    </source>
</evidence>
<comment type="function">
    <text evidence="12">Represses a number of genes involved in the response to DNA damage (SOS response), including recA and lexA. In the presence of single-stranded DNA, RecA interacts with LexA causing an autocatalytic cleavage which disrupts the DNA-binding part of LexA, leading to derepression of the SOS regulon and eventually DNA repair.</text>
</comment>
<evidence type="ECO:0000256" key="2">
    <source>
        <dbReference type="ARBA" id="ARBA00022491"/>
    </source>
</evidence>
<dbReference type="InterPro" id="IPR036286">
    <property type="entry name" value="LexA/Signal_pep-like_sf"/>
</dbReference>